<feature type="transmembrane region" description="Helical" evidence="1">
    <location>
        <begin position="281"/>
        <end position="299"/>
    </location>
</feature>
<keyword evidence="1" id="KW-0472">Membrane</keyword>
<feature type="domain" description="Acyltransferase 3" evidence="2">
    <location>
        <begin position="9"/>
        <end position="387"/>
    </location>
</feature>
<feature type="transmembrane region" description="Helical" evidence="1">
    <location>
        <begin position="305"/>
        <end position="325"/>
    </location>
</feature>
<protein>
    <submittedName>
        <fullName evidence="3">Unannotated protein</fullName>
    </submittedName>
</protein>
<sequence>MESAWLRPLDGVRALAALAVVAFHTWRYGTRLPATGVGERVLDAVASRLWLGLTMFFVLSGFLLFRPWAEYALGRRDTAPHLGRYARARVLRIVPGYWFALAAVVVLMQREHLQALLVCAPVIAYGVIAPRSRRVGAAAAAIALIPCVWSLATHGLELGRFLPSLAFAQIYSGHWGVIGPAWTLDVEVTFYLSLPVIGAFVAWNARRYASGTALVVAIVSLAPIFVVAPVFRSLAAEAHGWRLALPSSIDQFGAGMVIALLVAAWPSLITSNDALRSRAMLLLGATIIALDAALVGAPTRPLTSTWFDGIAGVGLAIVVLGIVGGGATTERLLGRGPLAWVGVVSYGVYLWHEPILHAVHGYVPYVTGRNYVVALAGITGLALCGALAQWFLAEGPALQRRRRMART</sequence>
<feature type="transmembrane region" description="Helical" evidence="1">
    <location>
        <begin position="113"/>
        <end position="128"/>
    </location>
</feature>
<name>A0A6J6QEE9_9ZZZZ</name>
<feature type="transmembrane region" description="Helical" evidence="1">
    <location>
        <begin position="188"/>
        <end position="205"/>
    </location>
</feature>
<feature type="transmembrane region" description="Helical" evidence="1">
    <location>
        <begin position="212"/>
        <end position="231"/>
    </location>
</feature>
<evidence type="ECO:0000313" key="3">
    <source>
        <dbReference type="EMBL" id="CAB4708852.1"/>
    </source>
</evidence>
<dbReference type="AlphaFoldDB" id="A0A6J6QEE9"/>
<dbReference type="GO" id="GO:0016020">
    <property type="term" value="C:membrane"/>
    <property type="evidence" value="ECO:0007669"/>
    <property type="project" value="TreeGrafter"/>
</dbReference>
<dbReference type="Pfam" id="PF01757">
    <property type="entry name" value="Acyl_transf_3"/>
    <property type="match status" value="1"/>
</dbReference>
<keyword evidence="1" id="KW-1133">Transmembrane helix</keyword>
<dbReference type="GO" id="GO:0009103">
    <property type="term" value="P:lipopolysaccharide biosynthetic process"/>
    <property type="evidence" value="ECO:0007669"/>
    <property type="project" value="TreeGrafter"/>
</dbReference>
<dbReference type="InterPro" id="IPR050879">
    <property type="entry name" value="Acyltransferase_3"/>
</dbReference>
<dbReference type="PANTHER" id="PTHR23028:SF53">
    <property type="entry name" value="ACYL_TRANSF_3 DOMAIN-CONTAINING PROTEIN"/>
    <property type="match status" value="1"/>
</dbReference>
<dbReference type="PANTHER" id="PTHR23028">
    <property type="entry name" value="ACETYLTRANSFERASE"/>
    <property type="match status" value="1"/>
</dbReference>
<reference evidence="3" key="1">
    <citation type="submission" date="2020-05" db="EMBL/GenBank/DDBJ databases">
        <authorList>
            <person name="Chiriac C."/>
            <person name="Salcher M."/>
            <person name="Ghai R."/>
            <person name="Kavagutti S V."/>
        </authorList>
    </citation>
    <scope>NUCLEOTIDE SEQUENCE</scope>
</reference>
<feature type="transmembrane region" description="Helical" evidence="1">
    <location>
        <begin position="49"/>
        <end position="69"/>
    </location>
</feature>
<dbReference type="GO" id="GO:0016747">
    <property type="term" value="F:acyltransferase activity, transferring groups other than amino-acyl groups"/>
    <property type="evidence" value="ECO:0007669"/>
    <property type="project" value="InterPro"/>
</dbReference>
<accession>A0A6J6QEE9</accession>
<keyword evidence="1" id="KW-0812">Transmembrane</keyword>
<proteinExistence type="predicted"/>
<organism evidence="3">
    <name type="scientific">freshwater metagenome</name>
    <dbReference type="NCBI Taxonomy" id="449393"/>
    <lineage>
        <taxon>unclassified sequences</taxon>
        <taxon>metagenomes</taxon>
        <taxon>ecological metagenomes</taxon>
    </lineage>
</organism>
<evidence type="ECO:0000259" key="2">
    <source>
        <dbReference type="Pfam" id="PF01757"/>
    </source>
</evidence>
<feature type="transmembrane region" description="Helical" evidence="1">
    <location>
        <begin position="251"/>
        <end position="269"/>
    </location>
</feature>
<feature type="transmembrane region" description="Helical" evidence="1">
    <location>
        <begin position="332"/>
        <end position="351"/>
    </location>
</feature>
<feature type="transmembrane region" description="Helical" evidence="1">
    <location>
        <begin position="135"/>
        <end position="152"/>
    </location>
</feature>
<evidence type="ECO:0000256" key="1">
    <source>
        <dbReference type="SAM" id="Phobius"/>
    </source>
</evidence>
<dbReference type="EMBL" id="CAEZXP010000008">
    <property type="protein sequence ID" value="CAB4708852.1"/>
    <property type="molecule type" value="Genomic_DNA"/>
</dbReference>
<feature type="transmembrane region" description="Helical" evidence="1">
    <location>
        <begin position="371"/>
        <end position="393"/>
    </location>
</feature>
<dbReference type="InterPro" id="IPR002656">
    <property type="entry name" value="Acyl_transf_3_dom"/>
</dbReference>
<gene>
    <name evidence="3" type="ORF">UFOPK2399_01863</name>
</gene>
<feature type="transmembrane region" description="Helical" evidence="1">
    <location>
        <begin position="90"/>
        <end position="107"/>
    </location>
</feature>